<dbReference type="AlphaFoldDB" id="A0A1M5HCZ7"/>
<dbReference type="Pfam" id="PF19577">
    <property type="entry name" value="DcaP"/>
    <property type="match status" value="1"/>
</dbReference>
<protein>
    <recommendedName>
        <fullName evidence="4">Porin subfamily protein</fullName>
    </recommendedName>
</protein>
<evidence type="ECO:0000256" key="1">
    <source>
        <dbReference type="SAM" id="SignalP"/>
    </source>
</evidence>
<accession>A0A1M5HCZ7</accession>
<proteinExistence type="predicted"/>
<gene>
    <name evidence="2" type="ORF">SAMN04487965_3382</name>
</gene>
<dbReference type="RefSeq" id="WP_073277351.1">
    <property type="nucleotide sequence ID" value="NZ_FQVA01000007.1"/>
</dbReference>
<keyword evidence="3" id="KW-1185">Reference proteome</keyword>
<feature type="signal peptide" evidence="1">
    <location>
        <begin position="1"/>
        <end position="27"/>
    </location>
</feature>
<sequence length="414" mass="45311">MVSNARQFAAIAVLAFALLAAALPIFASESKRVPPYEGLEETIAGAKADWPGSIPLPGSATRIRISGFAELNVIHDTDAILTPGDFVTSDIVTADATAAEGADGETNFSVQASRLVVETRTLLHGRLLTTYVSVDFFDDSRGTTPELRLRKAYGELSNILFGGDLLFGQDWTTYTNLHATPNTLDFEGPNTVFGVRHPMVRWTKYLCPDLALKIAAEAPDKRAFEGADPVSRWPDATVVLSSQTDDFNLQGSVLARDLRGSGEPDSTVSEFGWAASFAGRVHMPGNLKQDFATFSLTVGDGFGGVLNDGPPDASYDVENNALEAIETQAWFVGYQHWWSPRLYSVISYGEIRQDNLEIQLSDAFKETQYSSANLTWTPFPQWLLGIEFLYGTREDKDGDSGSDFRTLITSRFSF</sequence>
<reference evidence="3" key="1">
    <citation type="submission" date="2016-11" db="EMBL/GenBank/DDBJ databases">
        <authorList>
            <person name="Varghese N."/>
            <person name="Submissions S."/>
        </authorList>
    </citation>
    <scope>NUCLEOTIDE SEQUENCE [LARGE SCALE GENOMIC DNA]</scope>
    <source>
        <strain evidence="3">CGMCC 1.7063</strain>
    </source>
</reference>
<name>A0A1M5HCZ7_9GAMM</name>
<dbReference type="InterPro" id="IPR045748">
    <property type="entry name" value="DcaP"/>
</dbReference>
<feature type="chain" id="PRO_5012725445" description="Porin subfamily protein" evidence="1">
    <location>
        <begin position="28"/>
        <end position="414"/>
    </location>
</feature>
<organism evidence="2 3">
    <name type="scientific">Microbulbifer donghaiensis</name>
    <dbReference type="NCBI Taxonomy" id="494016"/>
    <lineage>
        <taxon>Bacteria</taxon>
        <taxon>Pseudomonadati</taxon>
        <taxon>Pseudomonadota</taxon>
        <taxon>Gammaproteobacteria</taxon>
        <taxon>Cellvibrionales</taxon>
        <taxon>Microbulbiferaceae</taxon>
        <taxon>Microbulbifer</taxon>
    </lineage>
</organism>
<dbReference type="OrthoDB" id="190887at2"/>
<dbReference type="Proteomes" id="UP000184170">
    <property type="component" value="Unassembled WGS sequence"/>
</dbReference>
<dbReference type="SUPFAM" id="SSF56935">
    <property type="entry name" value="Porins"/>
    <property type="match status" value="1"/>
</dbReference>
<keyword evidence="1" id="KW-0732">Signal</keyword>
<dbReference type="STRING" id="494016.SAMN04487965_3382"/>
<evidence type="ECO:0000313" key="3">
    <source>
        <dbReference type="Proteomes" id="UP000184170"/>
    </source>
</evidence>
<evidence type="ECO:0000313" key="2">
    <source>
        <dbReference type="EMBL" id="SHG13682.1"/>
    </source>
</evidence>
<dbReference type="EMBL" id="FQVA01000007">
    <property type="protein sequence ID" value="SHG13682.1"/>
    <property type="molecule type" value="Genomic_DNA"/>
</dbReference>
<evidence type="ECO:0008006" key="4">
    <source>
        <dbReference type="Google" id="ProtNLM"/>
    </source>
</evidence>